<dbReference type="EMBL" id="JBHSYQ010000008">
    <property type="protein sequence ID" value="MFC6998978.1"/>
    <property type="molecule type" value="Genomic_DNA"/>
</dbReference>
<proteinExistence type="inferred from homology"/>
<sequence>MNKQLRELQFFFYSQNFSDGIRVTVGVLLPALLLSMLGELQMGVTLSLGAVCASLADSPGPVLHKRNGMLASVALCSAVALVTGFARMNPWVLGLEILVFSFLFSMLLVYGMRASFIGLGALLIMILTLDRELEPWQILRASGLVMAGGVWYMLLSLLVYQILPYRAAQQALGECMKEVAVFLRLKASFYRAHTDFNTGYRKLIAQQVLVSEKQDALRELLFKTRVVVKESTNTGRKLVMTFVDLVDLYEQITAIHYDYAALREKFGGTGVLEEIANLIELLAEGLDNISFAIQANHRHKNLVEILVPLEKLKQHLDELEGVKGEASILPLKKVYHNIRLIAQRLKDIRSYFGSNATEELQRKTEKLEFSLFVSRQIIDPRLFLSNLTFSSSVFRFSVRVALVTFFAYVLTKLFPYGHHSYWVLLTVIVILKPAFSLTKQRNYERIVGTVIGGAIGLLVLYLVPNETAQFLFMLVFMTGFYSLQRTNYALSVVLLTPFVLIVFSFLGGGGLSIVQERVIDTLVGSAIAFAATYFVFPTWESGQVDKFLLGVLRANEKYLQVLAQVLAGDEVKEVQYKLARKEVYVSAANLSAAFQRMTAEPRKKQLNSQEVYHFVVLNHILTSFIATIISTQLRQEVRKYSPRFQTLIKQALKALAEATDVIGASAINQLTHNKNETAKVESADTSLNAESQLLEEQLAFIQKVSTDIFKTCVAIGDKRPK</sequence>
<dbReference type="RefSeq" id="WP_066624335.1">
    <property type="nucleotide sequence ID" value="NZ_JBHSYQ010000008.1"/>
</dbReference>
<feature type="transmembrane region" description="Helical" evidence="7">
    <location>
        <begin position="450"/>
        <end position="476"/>
    </location>
</feature>
<feature type="transmembrane region" description="Helical" evidence="7">
    <location>
        <begin position="488"/>
        <end position="506"/>
    </location>
</feature>
<feature type="transmembrane region" description="Helical" evidence="7">
    <location>
        <begin position="396"/>
        <end position="414"/>
    </location>
</feature>
<evidence type="ECO:0000259" key="9">
    <source>
        <dbReference type="Pfam" id="PF13515"/>
    </source>
</evidence>
<dbReference type="Proteomes" id="UP001596405">
    <property type="component" value="Unassembled WGS sequence"/>
</dbReference>
<feature type="domain" description="Integral membrane bound transporter" evidence="9">
    <location>
        <begin position="406"/>
        <end position="530"/>
    </location>
</feature>
<organism evidence="10 11">
    <name type="scientific">Rufibacter roseus</name>
    <dbReference type="NCBI Taxonomy" id="1567108"/>
    <lineage>
        <taxon>Bacteria</taxon>
        <taxon>Pseudomonadati</taxon>
        <taxon>Bacteroidota</taxon>
        <taxon>Cytophagia</taxon>
        <taxon>Cytophagales</taxon>
        <taxon>Hymenobacteraceae</taxon>
        <taxon>Rufibacter</taxon>
    </lineage>
</organism>
<dbReference type="InterPro" id="IPR049453">
    <property type="entry name" value="Memb_transporter_dom"/>
</dbReference>
<comment type="caution">
    <text evidence="10">The sequence shown here is derived from an EMBL/GenBank/DDBJ whole genome shotgun (WGS) entry which is preliminary data.</text>
</comment>
<dbReference type="InterPro" id="IPR032692">
    <property type="entry name" value="YccS_N"/>
</dbReference>
<gene>
    <name evidence="10" type="ORF">ACFQHR_15170</name>
</gene>
<evidence type="ECO:0000256" key="3">
    <source>
        <dbReference type="ARBA" id="ARBA00022692"/>
    </source>
</evidence>
<dbReference type="PANTHER" id="PTHR30509">
    <property type="entry name" value="P-HYDROXYBENZOIC ACID EFFLUX PUMP SUBUNIT-RELATED"/>
    <property type="match status" value="1"/>
</dbReference>
<feature type="transmembrane region" description="Helical" evidence="7">
    <location>
        <begin position="611"/>
        <end position="633"/>
    </location>
</feature>
<feature type="transmembrane region" description="Helical" evidence="7">
    <location>
        <begin position="98"/>
        <end position="126"/>
    </location>
</feature>
<dbReference type="Pfam" id="PF12805">
    <property type="entry name" value="FUSC-like"/>
    <property type="match status" value="1"/>
</dbReference>
<evidence type="ECO:0000256" key="4">
    <source>
        <dbReference type="ARBA" id="ARBA00022989"/>
    </source>
</evidence>
<evidence type="ECO:0000313" key="11">
    <source>
        <dbReference type="Proteomes" id="UP001596405"/>
    </source>
</evidence>
<dbReference type="Pfam" id="PF13515">
    <property type="entry name" value="FUSC_2"/>
    <property type="match status" value="1"/>
</dbReference>
<feature type="transmembrane region" description="Helical" evidence="7">
    <location>
        <begin position="420"/>
        <end position="438"/>
    </location>
</feature>
<dbReference type="PANTHER" id="PTHR30509:SF8">
    <property type="entry name" value="INNER MEMBRANE PROTEIN YCCS"/>
    <property type="match status" value="1"/>
</dbReference>
<feature type="domain" description="Integral membrane protein YccS N-terminal" evidence="8">
    <location>
        <begin position="69"/>
        <end position="344"/>
    </location>
</feature>
<keyword evidence="3 7" id="KW-0812">Transmembrane</keyword>
<name>A0ABW2DRD9_9BACT</name>
<comment type="subcellular location">
    <subcellularLocation>
        <location evidence="1">Cell membrane</location>
        <topology evidence="1">Multi-pass membrane protein</topology>
    </subcellularLocation>
</comment>
<evidence type="ECO:0000256" key="1">
    <source>
        <dbReference type="ARBA" id="ARBA00004651"/>
    </source>
</evidence>
<reference evidence="11" key="1">
    <citation type="journal article" date="2019" name="Int. J. Syst. Evol. Microbiol.">
        <title>The Global Catalogue of Microorganisms (GCM) 10K type strain sequencing project: providing services to taxonomists for standard genome sequencing and annotation.</title>
        <authorList>
            <consortium name="The Broad Institute Genomics Platform"/>
            <consortium name="The Broad Institute Genome Sequencing Center for Infectious Disease"/>
            <person name="Wu L."/>
            <person name="Ma J."/>
        </authorList>
    </citation>
    <scope>NUCLEOTIDE SEQUENCE [LARGE SCALE GENOMIC DNA]</scope>
    <source>
        <strain evidence="11">CGMCC 4.7393</strain>
    </source>
</reference>
<evidence type="ECO:0000256" key="6">
    <source>
        <dbReference type="ARBA" id="ARBA00043993"/>
    </source>
</evidence>
<protein>
    <submittedName>
        <fullName evidence="10">FUSC family membrane protein</fullName>
    </submittedName>
</protein>
<evidence type="ECO:0000313" key="10">
    <source>
        <dbReference type="EMBL" id="MFC6998978.1"/>
    </source>
</evidence>
<accession>A0ABW2DRD9</accession>
<keyword evidence="5 7" id="KW-0472">Membrane</keyword>
<keyword evidence="2" id="KW-1003">Cell membrane</keyword>
<evidence type="ECO:0000256" key="5">
    <source>
        <dbReference type="ARBA" id="ARBA00023136"/>
    </source>
</evidence>
<keyword evidence="4 7" id="KW-1133">Transmembrane helix</keyword>
<feature type="transmembrane region" description="Helical" evidence="7">
    <location>
        <begin position="68"/>
        <end position="86"/>
    </location>
</feature>
<feature type="transmembrane region" description="Helical" evidence="7">
    <location>
        <begin position="518"/>
        <end position="536"/>
    </location>
</feature>
<evidence type="ECO:0000259" key="8">
    <source>
        <dbReference type="Pfam" id="PF12805"/>
    </source>
</evidence>
<evidence type="ECO:0000256" key="2">
    <source>
        <dbReference type="ARBA" id="ARBA00022475"/>
    </source>
</evidence>
<comment type="similarity">
    <text evidence="6">Belongs to the YccS/YhfK family.</text>
</comment>
<evidence type="ECO:0000256" key="7">
    <source>
        <dbReference type="SAM" id="Phobius"/>
    </source>
</evidence>
<feature type="transmembrane region" description="Helical" evidence="7">
    <location>
        <begin position="138"/>
        <end position="160"/>
    </location>
</feature>
<keyword evidence="11" id="KW-1185">Reference proteome</keyword>